<protein>
    <submittedName>
        <fullName evidence="1">Thymidylate synthase</fullName>
    </submittedName>
</protein>
<reference evidence="1 2" key="1">
    <citation type="submission" date="2024-07" db="EMBL/GenBank/DDBJ databases">
        <title>Enhanced genomic and transcriptomic resources for Trichinella pseudospiralis and T. spiralis underpin the discovery of pronounced molecular differences between stages and species.</title>
        <authorList>
            <person name="Pasi K.K."/>
            <person name="La Rosa G."/>
            <person name="Gomez-Morales M.A."/>
            <person name="Tosini F."/>
            <person name="Sumanam S."/>
            <person name="Young N.D."/>
            <person name="Chang B.C."/>
            <person name="Robin G.B."/>
        </authorList>
    </citation>
    <scope>NUCLEOTIDE SEQUENCE [LARGE SCALE GENOMIC DNA]</scope>
    <source>
        <strain evidence="1">ISS534</strain>
    </source>
</reference>
<evidence type="ECO:0000313" key="2">
    <source>
        <dbReference type="Proteomes" id="UP001558632"/>
    </source>
</evidence>
<dbReference type="EMBL" id="JBEUSY010000390">
    <property type="protein sequence ID" value="KAL1235093.1"/>
    <property type="molecule type" value="Genomic_DNA"/>
</dbReference>
<sequence length="123" mass="13964">MKVSDWTVSRVRLLRFKQRHEDSDDDTSLSSIFFRKVVSAWNCVVIPSRKNPTCCALFHATGRLHQAENVSLYGNTGLFFAVLLSCRTTLSALHDRQSRRARILVASLTSHLKSTHTSNWSQS</sequence>
<organism evidence="1 2">
    <name type="scientific">Trichinella spiralis</name>
    <name type="common">Trichina worm</name>
    <dbReference type="NCBI Taxonomy" id="6334"/>
    <lineage>
        <taxon>Eukaryota</taxon>
        <taxon>Metazoa</taxon>
        <taxon>Ecdysozoa</taxon>
        <taxon>Nematoda</taxon>
        <taxon>Enoplea</taxon>
        <taxon>Dorylaimia</taxon>
        <taxon>Trichinellida</taxon>
        <taxon>Trichinellidae</taxon>
        <taxon>Trichinella</taxon>
    </lineage>
</organism>
<evidence type="ECO:0000313" key="1">
    <source>
        <dbReference type="EMBL" id="KAL1235093.1"/>
    </source>
</evidence>
<gene>
    <name evidence="1" type="ORF">TSPI_01655</name>
</gene>
<proteinExistence type="predicted"/>
<dbReference type="Proteomes" id="UP001558632">
    <property type="component" value="Unassembled WGS sequence"/>
</dbReference>
<accession>A0ABR3KDS9</accession>
<comment type="caution">
    <text evidence="1">The sequence shown here is derived from an EMBL/GenBank/DDBJ whole genome shotgun (WGS) entry which is preliminary data.</text>
</comment>
<name>A0ABR3KDS9_TRISP</name>
<keyword evidence="2" id="KW-1185">Reference proteome</keyword>